<accession>A0ABQ7FB51</accession>
<sequence>MTGNHTATLTLPADDQILITRDFRAPRRLVYRAWTTPELVKRWWCGERGTLDTAEMDFRVGGAWRYVMTANAGFEVAFHGEYREIVPEERIVWTEVFEGAPGMTAEEAEANAAVNTAVFTEKDGVTSLWMLTEVPDRTVRDAIIESGMEGGMQEQMAALEKLAASLTG</sequence>
<evidence type="ECO:0000313" key="4">
    <source>
        <dbReference type="Proteomes" id="UP000621266"/>
    </source>
</evidence>
<dbReference type="Proteomes" id="UP000621266">
    <property type="component" value="Unassembled WGS sequence"/>
</dbReference>
<reference evidence="3 4" key="1">
    <citation type="submission" date="2019-10" db="EMBL/GenBank/DDBJ databases">
        <title>Streptomyces tenebrisbrunneis sp.nov., an endogenous actinomycete isolated from of Lycium ruthenicum.</title>
        <authorList>
            <person name="Ma L."/>
        </authorList>
    </citation>
    <scope>NUCLEOTIDE SEQUENCE [LARGE SCALE GENOMIC DNA]</scope>
    <source>
        <strain evidence="3 4">TRM 66187</strain>
    </source>
</reference>
<evidence type="ECO:0000259" key="2">
    <source>
        <dbReference type="Pfam" id="PF08327"/>
    </source>
</evidence>
<name>A0ABQ7FB51_9ACTN</name>
<dbReference type="Pfam" id="PF08327">
    <property type="entry name" value="AHSA1"/>
    <property type="match status" value="1"/>
</dbReference>
<comment type="similarity">
    <text evidence="1">Belongs to the AHA1 family.</text>
</comment>
<dbReference type="RefSeq" id="WP_098754888.1">
    <property type="nucleotide sequence ID" value="NZ_WHPN01000418.1"/>
</dbReference>
<organism evidence="3 4">
    <name type="scientific">Streptomyces lycii</name>
    <dbReference type="NCBI Taxonomy" id="2654337"/>
    <lineage>
        <taxon>Bacteria</taxon>
        <taxon>Bacillati</taxon>
        <taxon>Actinomycetota</taxon>
        <taxon>Actinomycetes</taxon>
        <taxon>Kitasatosporales</taxon>
        <taxon>Streptomycetaceae</taxon>
        <taxon>Streptomyces</taxon>
    </lineage>
</organism>
<gene>
    <name evidence="3" type="ORF">GCU69_30030</name>
</gene>
<evidence type="ECO:0000313" key="3">
    <source>
        <dbReference type="EMBL" id="KAF4405485.1"/>
    </source>
</evidence>
<dbReference type="InterPro" id="IPR023393">
    <property type="entry name" value="START-like_dom_sf"/>
</dbReference>
<keyword evidence="4" id="KW-1185">Reference proteome</keyword>
<dbReference type="CDD" id="cd07826">
    <property type="entry name" value="SRPBCC_CalC_Aha1-like_9"/>
    <property type="match status" value="1"/>
</dbReference>
<proteinExistence type="inferred from homology"/>
<feature type="domain" description="Activator of Hsp90 ATPase homologue 1/2-like C-terminal" evidence="2">
    <location>
        <begin position="24"/>
        <end position="163"/>
    </location>
</feature>
<protein>
    <submittedName>
        <fullName evidence="3">SRPBCC family protein</fullName>
    </submittedName>
</protein>
<dbReference type="EMBL" id="WHPN01000418">
    <property type="protein sequence ID" value="KAF4405485.1"/>
    <property type="molecule type" value="Genomic_DNA"/>
</dbReference>
<evidence type="ECO:0000256" key="1">
    <source>
        <dbReference type="ARBA" id="ARBA00006817"/>
    </source>
</evidence>
<dbReference type="SUPFAM" id="SSF55961">
    <property type="entry name" value="Bet v1-like"/>
    <property type="match status" value="1"/>
</dbReference>
<dbReference type="InterPro" id="IPR013538">
    <property type="entry name" value="ASHA1/2-like_C"/>
</dbReference>
<dbReference type="Gene3D" id="3.30.530.20">
    <property type="match status" value="1"/>
</dbReference>
<comment type="caution">
    <text evidence="3">The sequence shown here is derived from an EMBL/GenBank/DDBJ whole genome shotgun (WGS) entry which is preliminary data.</text>
</comment>